<protein>
    <recommendedName>
        <fullName evidence="2">RRM domain-containing protein</fullName>
    </recommendedName>
</protein>
<reference evidence="3" key="1">
    <citation type="submission" date="2023-10" db="EMBL/GenBank/DDBJ databases">
        <authorList>
            <person name="Chen Y."/>
            <person name="Shah S."/>
            <person name="Dougan E. K."/>
            <person name="Thang M."/>
            <person name="Chan C."/>
        </authorList>
    </citation>
    <scope>NUCLEOTIDE SEQUENCE [LARGE SCALE GENOMIC DNA]</scope>
</reference>
<dbReference type="SUPFAM" id="SSF54928">
    <property type="entry name" value="RNA-binding domain, RBD"/>
    <property type="match status" value="1"/>
</dbReference>
<evidence type="ECO:0000313" key="3">
    <source>
        <dbReference type="EMBL" id="CAK0850720.1"/>
    </source>
</evidence>
<dbReference type="CDD" id="cd12277">
    <property type="entry name" value="RRM3_MEI2_EAR1_like"/>
    <property type="match status" value="1"/>
</dbReference>
<dbReference type="InterPro" id="IPR035979">
    <property type="entry name" value="RBD_domain_sf"/>
</dbReference>
<dbReference type="EMBL" id="CAUYUJ010015171">
    <property type="protein sequence ID" value="CAK0850720.1"/>
    <property type="molecule type" value="Genomic_DNA"/>
</dbReference>
<dbReference type="InterPro" id="IPR000504">
    <property type="entry name" value="RRM_dom"/>
</dbReference>
<dbReference type="InterPro" id="IPR012677">
    <property type="entry name" value="Nucleotide-bd_a/b_plait_sf"/>
</dbReference>
<evidence type="ECO:0000259" key="2">
    <source>
        <dbReference type="PROSITE" id="PS50102"/>
    </source>
</evidence>
<keyword evidence="4" id="KW-1185">Reference proteome</keyword>
<keyword evidence="1" id="KW-0694">RNA-binding</keyword>
<organism evidence="3 4">
    <name type="scientific">Prorocentrum cordatum</name>
    <dbReference type="NCBI Taxonomy" id="2364126"/>
    <lineage>
        <taxon>Eukaryota</taxon>
        <taxon>Sar</taxon>
        <taxon>Alveolata</taxon>
        <taxon>Dinophyceae</taxon>
        <taxon>Prorocentrales</taxon>
        <taxon>Prorocentraceae</taxon>
        <taxon>Prorocentrum</taxon>
    </lineage>
</organism>
<comment type="caution">
    <text evidence="3">The sequence shown here is derived from an EMBL/GenBank/DDBJ whole genome shotgun (WGS) entry which is preliminary data.</text>
</comment>
<feature type="domain" description="RRM" evidence="2">
    <location>
        <begin position="132"/>
        <end position="217"/>
    </location>
</feature>
<name>A0ABN9TWQ4_9DINO</name>
<dbReference type="PROSITE" id="PS50102">
    <property type="entry name" value="RRM"/>
    <property type="match status" value="1"/>
</dbReference>
<dbReference type="Pfam" id="PF04059">
    <property type="entry name" value="RRM_2"/>
    <property type="match status" value="1"/>
</dbReference>
<dbReference type="InterPro" id="IPR007201">
    <property type="entry name" value="Mei2-like_Rrm_C"/>
</dbReference>
<accession>A0ABN9TWQ4</accession>
<evidence type="ECO:0000313" key="4">
    <source>
        <dbReference type="Proteomes" id="UP001189429"/>
    </source>
</evidence>
<sequence length="284" mass="31589">MCQRRSQPIQRGRRRTVPWSAPSRLRAAVLTMSVTGQSPPIGLTMTSGVRTGPPIRGTCPSIRGMCPSQPRGPARLPTSPSVSGSACVIRIGAWSLRTCRFEEASRQAVGSWAPPPRSAEMLDSEHAEENATTVMLRNLPPSYTRQMLIDMIAAKGFLRHCDFLYLPINFKRNLNVGYAFLNFTSREQTELFFAAFEGFSGWDVPSGQVCSVCWSETKGLKANIERYRNSPIMRAEVPDGFKPTLLVDGRPIPFPSPTTDLRSLRFRKGHGIKENVLESDFTLQ</sequence>
<evidence type="ECO:0000256" key="1">
    <source>
        <dbReference type="PROSITE-ProRule" id="PRU00176"/>
    </source>
</evidence>
<dbReference type="Gene3D" id="3.30.70.330">
    <property type="match status" value="1"/>
</dbReference>
<proteinExistence type="predicted"/>
<gene>
    <name evidence="3" type="ORF">PCOR1329_LOCUS43038</name>
</gene>
<dbReference type="Proteomes" id="UP001189429">
    <property type="component" value="Unassembled WGS sequence"/>
</dbReference>